<sequence>MAEEGKSFLMEWRLIREAICQGRLFREHADGCSVLADTIMPSGLAIRIHIQPRGDQLFLHDGGAAFDEIARHGLTFSKTPRLRSMLRETGFNVSNEGRVFRDHFPLAKVAIAIALTADASFRAATFMIERADVGVSRPLDKEVKEALRLRFPEGRPDFKVTGKNRQHTFDFGMTMGDRTIVVQAVTPDPTSINAAIVKALDISQAPEAKAKAIFVFDPLASWKAGQLNMLELGGESFTLERIKAPGLPLSF</sequence>
<name>A0ABU8S8J3_9SPHN</name>
<evidence type="ECO:0000313" key="1">
    <source>
        <dbReference type="EMBL" id="MEJ6010150.1"/>
    </source>
</evidence>
<evidence type="ECO:0008006" key="3">
    <source>
        <dbReference type="Google" id="ProtNLM"/>
    </source>
</evidence>
<protein>
    <recommendedName>
        <fullName evidence="3">DUF1828 domain-containing protein</fullName>
    </recommendedName>
</protein>
<dbReference type="Proteomes" id="UP001379235">
    <property type="component" value="Unassembled WGS sequence"/>
</dbReference>
<dbReference type="EMBL" id="JBBHJY010000004">
    <property type="protein sequence ID" value="MEJ6010150.1"/>
    <property type="molecule type" value="Genomic_DNA"/>
</dbReference>
<dbReference type="RefSeq" id="WP_339966634.1">
    <property type="nucleotide sequence ID" value="NZ_JBBHJY010000004.1"/>
</dbReference>
<reference evidence="1 2" key="1">
    <citation type="submission" date="2024-03" db="EMBL/GenBank/DDBJ databases">
        <authorList>
            <person name="Jo J.-H."/>
        </authorList>
    </citation>
    <scope>NUCLEOTIDE SEQUENCE [LARGE SCALE GENOMIC DNA]</scope>
    <source>
        <strain evidence="1 2">AS3R-12</strain>
    </source>
</reference>
<accession>A0ABU8S8J3</accession>
<evidence type="ECO:0000313" key="2">
    <source>
        <dbReference type="Proteomes" id="UP001379235"/>
    </source>
</evidence>
<organism evidence="1 2">
    <name type="scientific">Novosphingobium aquae</name>
    <dbReference type="NCBI Taxonomy" id="3133435"/>
    <lineage>
        <taxon>Bacteria</taxon>
        <taxon>Pseudomonadati</taxon>
        <taxon>Pseudomonadota</taxon>
        <taxon>Alphaproteobacteria</taxon>
        <taxon>Sphingomonadales</taxon>
        <taxon>Sphingomonadaceae</taxon>
        <taxon>Novosphingobium</taxon>
    </lineage>
</organism>
<proteinExistence type="predicted"/>
<comment type="caution">
    <text evidence="1">The sequence shown here is derived from an EMBL/GenBank/DDBJ whole genome shotgun (WGS) entry which is preliminary data.</text>
</comment>
<keyword evidence="2" id="KW-1185">Reference proteome</keyword>
<gene>
    <name evidence="1" type="ORF">WG900_09485</name>
</gene>